<sequence>MPEDGYPKTIALPNDALPEGVVGGEGSYLFAGSLADGRIWKIDTSSGSVMEHVAALPVNESMSMASHPAVGLCYDKMTKILWVSGGPSGEARAFDGESGAMLGVWAIAPAGSSFVNDCIVTDAGVYFTNSFAAEFYLLPWSGDGHMLPNSFNVIALADEWEQSEGFNANGIEALADGSLYIVHSSSGVLYHVLPSGMAHKVALTNLEGEPYLVFTGDGILLDGTTLYITMNGYNQIAVFDMKMMTGTEIKTVSDDDFDEVTTIAKVHDRFYGVNAKFATPPPTDYHIVHITGLP</sequence>
<organism evidence="1">
    <name type="scientific">Strombidinopsis acuminata</name>
    <dbReference type="NCBI Taxonomy" id="141414"/>
    <lineage>
        <taxon>Eukaryota</taxon>
        <taxon>Sar</taxon>
        <taxon>Alveolata</taxon>
        <taxon>Ciliophora</taxon>
        <taxon>Intramacronucleata</taxon>
        <taxon>Spirotrichea</taxon>
        <taxon>Choreotrichia</taxon>
        <taxon>Choreotrichida</taxon>
        <taxon>Strombidinopsidae</taxon>
        <taxon>Strombidinopsis</taxon>
    </lineage>
</organism>
<gene>
    <name evidence="1" type="ORF">SACU0126_LOCUS34347</name>
</gene>
<evidence type="ECO:0000313" key="1">
    <source>
        <dbReference type="EMBL" id="CAE0602580.1"/>
    </source>
</evidence>
<protein>
    <recommendedName>
        <fullName evidence="2">SMP-30/Gluconolactonase/LRE-like region domain-containing protein</fullName>
    </recommendedName>
</protein>
<proteinExistence type="predicted"/>
<name>A0A7S3U409_9SPIT</name>
<dbReference type="SUPFAM" id="SSF101898">
    <property type="entry name" value="NHL repeat"/>
    <property type="match status" value="1"/>
</dbReference>
<dbReference type="AlphaFoldDB" id="A0A7S3U409"/>
<reference evidence="1" key="1">
    <citation type="submission" date="2021-01" db="EMBL/GenBank/DDBJ databases">
        <authorList>
            <person name="Corre E."/>
            <person name="Pelletier E."/>
            <person name="Niang G."/>
            <person name="Scheremetjew M."/>
            <person name="Finn R."/>
            <person name="Kale V."/>
            <person name="Holt S."/>
            <person name="Cochrane G."/>
            <person name="Meng A."/>
            <person name="Brown T."/>
            <person name="Cohen L."/>
        </authorList>
    </citation>
    <scope>NUCLEOTIDE SEQUENCE</scope>
    <source>
        <strain evidence="1">SPMC142</strain>
    </source>
</reference>
<dbReference type="Gene3D" id="2.130.10.10">
    <property type="entry name" value="YVTN repeat-like/Quinoprotein amine dehydrogenase"/>
    <property type="match status" value="1"/>
</dbReference>
<dbReference type="EMBL" id="HBIQ01108120">
    <property type="protein sequence ID" value="CAE0602580.1"/>
    <property type="molecule type" value="Transcribed_RNA"/>
</dbReference>
<evidence type="ECO:0008006" key="2">
    <source>
        <dbReference type="Google" id="ProtNLM"/>
    </source>
</evidence>
<accession>A0A7S3U409</accession>
<dbReference type="InterPro" id="IPR015943">
    <property type="entry name" value="WD40/YVTN_repeat-like_dom_sf"/>
</dbReference>